<dbReference type="SUPFAM" id="SSF141530">
    <property type="entry name" value="PTSIIA/GutA-like"/>
    <property type="match status" value="1"/>
</dbReference>
<dbReference type="PANTHER" id="PTHR40398:SF1">
    <property type="entry name" value="PTS SYSTEM GLUCITOL_SORBITOL-SPECIFIC EIIA COMPONENT"/>
    <property type="match status" value="1"/>
</dbReference>
<dbReference type="Pfam" id="PF03829">
    <property type="entry name" value="PTSIIA_gutA"/>
    <property type="match status" value="1"/>
</dbReference>
<dbReference type="Proteomes" id="UP000036834">
    <property type="component" value="Unassembled WGS sequence"/>
</dbReference>
<proteinExistence type="predicted"/>
<evidence type="ECO:0000256" key="1">
    <source>
        <dbReference type="PROSITE-ProRule" id="PRU00420"/>
    </source>
</evidence>
<dbReference type="PATRIC" id="fig|54915.3.peg.47"/>
<dbReference type="Proteomes" id="UP000319578">
    <property type="component" value="Unassembled WGS sequence"/>
</dbReference>
<feature type="modified residue" description="Phosphohistidine; by HPr" evidence="1">
    <location>
        <position position="43"/>
    </location>
</feature>
<evidence type="ECO:0000313" key="5">
    <source>
        <dbReference type="Proteomes" id="UP000319578"/>
    </source>
</evidence>
<dbReference type="Gene3D" id="2.40.33.40">
    <property type="entry name" value="Phosphotransferase system, glucitol/sorbitol-specific IIA component"/>
    <property type="match status" value="1"/>
</dbReference>
<name>A0A0K9Z1F4_9BACL</name>
<organism evidence="3 4">
    <name type="scientific">Brevibacillus reuszeri</name>
    <dbReference type="NCBI Taxonomy" id="54915"/>
    <lineage>
        <taxon>Bacteria</taxon>
        <taxon>Bacillati</taxon>
        <taxon>Bacillota</taxon>
        <taxon>Bacilli</taxon>
        <taxon>Bacillales</taxon>
        <taxon>Paenibacillaceae</taxon>
        <taxon>Brevibacillus</taxon>
    </lineage>
</organism>
<dbReference type="OrthoDB" id="5113885at2"/>
<dbReference type="STRING" id="54915.ADS79_00205"/>
<evidence type="ECO:0000313" key="3">
    <source>
        <dbReference type="EMBL" id="KNB74784.1"/>
    </source>
</evidence>
<gene>
    <name evidence="3" type="ORF">ADS79_00205</name>
    <name evidence="2" type="ORF">BRE01_56320</name>
</gene>
<dbReference type="RefSeq" id="WP_049736407.1">
    <property type="nucleotide sequence ID" value="NZ_BJON01000024.1"/>
</dbReference>
<dbReference type="GO" id="GO:0016301">
    <property type="term" value="F:kinase activity"/>
    <property type="evidence" value="ECO:0007669"/>
    <property type="project" value="TreeGrafter"/>
</dbReference>
<dbReference type="GO" id="GO:0009401">
    <property type="term" value="P:phosphoenolpyruvate-dependent sugar phosphotransferase system"/>
    <property type="evidence" value="ECO:0007669"/>
    <property type="project" value="InterPro"/>
</dbReference>
<accession>A0A0K9Z1F4</accession>
<dbReference type="GO" id="GO:0008982">
    <property type="term" value="F:protein-N(PI)-phosphohistidine-sugar phosphotransferase activity"/>
    <property type="evidence" value="ECO:0007669"/>
    <property type="project" value="InterPro"/>
</dbReference>
<dbReference type="EMBL" id="LGIQ01000001">
    <property type="protein sequence ID" value="KNB74784.1"/>
    <property type="molecule type" value="Genomic_DNA"/>
</dbReference>
<dbReference type="InterPro" id="IPR036665">
    <property type="entry name" value="PTS_IIA_glucitol/sorbitol_sf"/>
</dbReference>
<dbReference type="EMBL" id="BJON01000024">
    <property type="protein sequence ID" value="GED71930.1"/>
    <property type="molecule type" value="Genomic_DNA"/>
</dbReference>
<evidence type="ECO:0000313" key="2">
    <source>
        <dbReference type="EMBL" id="GED71930.1"/>
    </source>
</evidence>
<reference evidence="4" key="1">
    <citation type="submission" date="2015-07" db="EMBL/GenBank/DDBJ databases">
        <title>Genome sequencing project for genomic taxonomy and phylogenomics of Bacillus-like bacteria.</title>
        <authorList>
            <person name="Liu B."/>
            <person name="Wang J."/>
            <person name="Zhu Y."/>
            <person name="Liu G."/>
            <person name="Chen Q."/>
            <person name="Chen Z."/>
            <person name="Lan J."/>
            <person name="Che J."/>
            <person name="Ge C."/>
            <person name="Shi H."/>
            <person name="Pan Z."/>
            <person name="Liu X."/>
        </authorList>
    </citation>
    <scope>NUCLEOTIDE SEQUENCE [LARGE SCALE GENOMIC DNA]</scope>
    <source>
        <strain evidence="4">DSM 9887</strain>
    </source>
</reference>
<dbReference type="InterPro" id="IPR004716">
    <property type="entry name" value="PTS_IIA_glucitol/sorbitol-sp"/>
</dbReference>
<evidence type="ECO:0000313" key="4">
    <source>
        <dbReference type="Proteomes" id="UP000036834"/>
    </source>
</evidence>
<dbReference type="AlphaFoldDB" id="A0A0K9Z1F4"/>
<dbReference type="PROSITE" id="PS51097">
    <property type="entry name" value="PTS_EIIA_TYPE_5"/>
    <property type="match status" value="1"/>
</dbReference>
<keyword evidence="5" id="KW-1185">Reference proteome</keyword>
<protein>
    <submittedName>
        <fullName evidence="3">PTS sorbitol transporter subunit IIA</fullName>
    </submittedName>
</protein>
<reference evidence="2 5" key="3">
    <citation type="submission" date="2019-06" db="EMBL/GenBank/DDBJ databases">
        <title>Whole genome shotgun sequence of Brevibacillus reuszeri NBRC 15719.</title>
        <authorList>
            <person name="Hosoyama A."/>
            <person name="Uohara A."/>
            <person name="Ohji S."/>
            <person name="Ichikawa N."/>
        </authorList>
    </citation>
    <scope>NUCLEOTIDE SEQUENCE [LARGE SCALE GENOMIC DNA]</scope>
    <source>
        <strain evidence="2 5">NBRC 15719</strain>
    </source>
</reference>
<reference evidence="3" key="2">
    <citation type="submission" date="2015-07" db="EMBL/GenBank/DDBJ databases">
        <title>MeaNS - Measles Nucleotide Surveillance Program.</title>
        <authorList>
            <person name="Tran T."/>
            <person name="Druce J."/>
        </authorList>
    </citation>
    <scope>NUCLEOTIDE SEQUENCE</scope>
    <source>
        <strain evidence="3">DSM 9887</strain>
    </source>
</reference>
<sequence length="121" mass="13171">MNTLFNSTIVSIGDLVPDFLKENTVILFNEDAPDELRDIAVLHTKSEHFVSIEPGDIFQIGDLQLRVTSVGEKANETLQTIGHCTVKADGSAAPQLPGMIHVEDATLPSLEIGIKVAFFRP</sequence>
<comment type="caution">
    <text evidence="3">The sequence shown here is derived from an EMBL/GenBank/DDBJ whole genome shotgun (WGS) entry which is preliminary data.</text>
</comment>
<dbReference type="GO" id="GO:0005737">
    <property type="term" value="C:cytoplasm"/>
    <property type="evidence" value="ECO:0007669"/>
    <property type="project" value="InterPro"/>
</dbReference>
<dbReference type="PANTHER" id="PTHR40398">
    <property type="entry name" value="PTS SYSTEM GLUCITOL/SORBITOL-SPECIFIC EIIA COMPONENT"/>
    <property type="match status" value="1"/>
</dbReference>